<feature type="transmembrane region" description="Helical" evidence="16 17">
    <location>
        <begin position="301"/>
        <end position="325"/>
    </location>
</feature>
<comment type="caution">
    <text evidence="19">The sequence shown here is derived from an EMBL/GenBank/DDBJ whole genome shotgun (WGS) entry which is preliminary data.</text>
</comment>
<keyword evidence="11 16" id="KW-0443">Lipid metabolism</keyword>
<evidence type="ECO:0000256" key="14">
    <source>
        <dbReference type="ARBA" id="ARBA00023264"/>
    </source>
</evidence>
<keyword evidence="12 16" id="KW-0472">Membrane</keyword>
<comment type="subcellular location">
    <subcellularLocation>
        <location evidence="1">Endomembrane system</location>
        <topology evidence="1">Multi-pass membrane protein</topology>
    </subcellularLocation>
    <subcellularLocation>
        <location evidence="16 17">Endoplasmic reticulum membrane</location>
        <topology evidence="16 17">Multi-pass membrane protein</topology>
    </subcellularLocation>
</comment>
<dbReference type="InterPro" id="IPR016219">
    <property type="entry name" value="Phosphatid-EA_MeTrfase_fun"/>
</dbReference>
<comment type="similarity">
    <text evidence="16 17">Belongs to the class VI-like SAM-binding methyltransferase superfamily. CHO2 family.</text>
</comment>
<dbReference type="PROSITE" id="PS51598">
    <property type="entry name" value="SAM_CHO2"/>
    <property type="match status" value="1"/>
</dbReference>
<keyword evidence="7 16" id="KW-0949">S-adenosyl-L-methionine</keyword>
<evidence type="ECO:0000313" key="19">
    <source>
        <dbReference type="EMBL" id="CAK3931767.1"/>
    </source>
</evidence>
<dbReference type="PANTHER" id="PTHR32138">
    <property type="entry name" value="PHOSPHATIDYLETHANOLAMINE N-METHYLTRANSFERASE"/>
    <property type="match status" value="1"/>
</dbReference>
<keyword evidence="4 16" id="KW-0444">Lipid biosynthesis</keyword>
<feature type="transmembrane region" description="Helical" evidence="16 17">
    <location>
        <begin position="243"/>
        <end position="259"/>
    </location>
</feature>
<keyword evidence="20" id="KW-1185">Reference proteome</keyword>
<evidence type="ECO:0000256" key="13">
    <source>
        <dbReference type="ARBA" id="ARBA00023209"/>
    </source>
</evidence>
<feature type="transmembrane region" description="Helical" evidence="16 17">
    <location>
        <begin position="517"/>
        <end position="538"/>
    </location>
</feature>
<feature type="transmembrane region" description="Helical" evidence="16 17">
    <location>
        <begin position="484"/>
        <end position="505"/>
    </location>
</feature>
<keyword evidence="8 16" id="KW-0812">Transmembrane</keyword>
<evidence type="ECO:0000256" key="1">
    <source>
        <dbReference type="ARBA" id="ARBA00004127"/>
    </source>
</evidence>
<dbReference type="EMBL" id="CAVMBE010000013">
    <property type="protein sequence ID" value="CAK3931767.1"/>
    <property type="molecule type" value="Genomic_DNA"/>
</dbReference>
<dbReference type="PIRSF" id="PIRSF000383">
    <property type="entry name" value="PEAMT"/>
    <property type="match status" value="1"/>
</dbReference>
<evidence type="ECO:0000256" key="7">
    <source>
        <dbReference type="ARBA" id="ARBA00022691"/>
    </source>
</evidence>
<feature type="compositionally biased region" description="Basic and acidic residues" evidence="18">
    <location>
        <begin position="58"/>
        <end position="67"/>
    </location>
</feature>
<name>A0AAI8YVU8_9PEZI</name>
<gene>
    <name evidence="19" type="ORF">LECACI_7A002943</name>
</gene>
<feature type="transmembrane region" description="Helical" evidence="16 17">
    <location>
        <begin position="98"/>
        <end position="117"/>
    </location>
</feature>
<dbReference type="FunFam" id="2.60.40.2840:FF:000006">
    <property type="entry name" value="Phosphatidylethanolamine N-methyltransferase"/>
    <property type="match status" value="1"/>
</dbReference>
<evidence type="ECO:0000256" key="12">
    <source>
        <dbReference type="ARBA" id="ARBA00023136"/>
    </source>
</evidence>
<keyword evidence="6 16" id="KW-0808">Transferase</keyword>
<evidence type="ECO:0000256" key="17">
    <source>
        <dbReference type="RuleBase" id="RU361122"/>
    </source>
</evidence>
<sequence length="986" mass="111978">MTTPPGDSRMSEPNGHAGIDASGLRERLPNKPAAPQKALTVETAEEAVRALNQQEAANGKDEKDKKTFGRTPDGTVFTVPHTEDMVSQLFDPTQPKNVSDVIIVVALGGQFLLMYLLPKHLRIPVFACIFLFWRFCYNFGIGWLLHNQSHHKRLVNWAKKTKIFENPERGNNPRPVLYKFLKREMECKIPKDYKFEDAPIEYNTWLLFRRVVDTILMSDFTAYCLFAIACAGRPENEKFAMTVARWVGGWALVLFNLWVKLDAHRVVKDFAWFWGDFFFLIDQDLTFDGVFELAPHPMYSIGYVGFYGIAMLAASYKVLFISIVAHAAQLTFLALVENPHIERTYNAPPPVKRSEDVPDSPPNQRPQYTTRLTSTGHVNGMPPLASAAQPSPVHNLMGLQNLDLHRVTDVAVILLQVYLYSVAFLTPATWGWQAFFVFNATVWRLWYSIGIGYILDRQSNKKSWTRHFVKYGESTEEAWRQWKGIYHVSMVMCYTSFVCAAWKMYWLPQDWSYGMALLRHVVGVALIALQIWTIASIYESLGEFGWFFGDFFFDQAPKLTYGGIYRFLNNPERTIGLAGVWGAAIMTWSKAVFFLALLSHALTLCFIQFVEKPHMQKVYQQGLRQTSGVSKSLQRSLPSPIKSWTGSVDKVLDETFDSIEEFIDDAAPKLATGFNTFVKDSTTLFRQFPARISITRLTPDLAGYDPKDYSIKIDTSVPGVKTNEIAHSGREGENGQQPLKRTDSFERVVVQYGAPIKIKWTAPLNHSKKDWIGLYRVGDNASRDITKVGSQGRWCSTNPGAFDYSKSDKGVLVADQRVSAAERRDGEDKDFLYGEIEFAGDKLWWTQGVFEFRYHHDGKYNVVAISLPFEIKINRFDDELQFEKTESSVVRSVVEEALLPIVQNCFDRDPDVAPRSVDETFGPTLEREGKYAKRVVYAVQQMFGIEFAPEVVQADGNVRNLAWRIGNAKKVLAPYSMKAVGNGTPQ</sequence>
<keyword evidence="13 16" id="KW-0594">Phospholipid biosynthesis</keyword>
<dbReference type="AlphaFoldDB" id="A0AAI8YVU8"/>
<comment type="pathway">
    <text evidence="2 16 17">Phospholipid metabolism; phosphatidylcholine biosynthesis.</text>
</comment>
<feature type="transmembrane region" description="Helical" evidence="16 17">
    <location>
        <begin position="432"/>
        <end position="455"/>
    </location>
</feature>
<evidence type="ECO:0000256" key="9">
    <source>
        <dbReference type="ARBA" id="ARBA00022824"/>
    </source>
</evidence>
<dbReference type="GO" id="GO:0006656">
    <property type="term" value="P:phosphatidylcholine biosynthetic process"/>
    <property type="evidence" value="ECO:0007669"/>
    <property type="project" value="UniProtKB-UniRule"/>
</dbReference>
<dbReference type="PANTHER" id="PTHR32138:SF0">
    <property type="entry name" value="PHOSPHATIDYLETHANOLAMINE N-METHYLTRANSFERASE"/>
    <property type="match status" value="1"/>
</dbReference>
<accession>A0AAI8YVU8</accession>
<keyword evidence="14 16" id="KW-1208">Phospholipid metabolism</keyword>
<evidence type="ECO:0000256" key="16">
    <source>
        <dbReference type="HAMAP-Rule" id="MF_03217"/>
    </source>
</evidence>
<keyword evidence="10 16" id="KW-1133">Transmembrane helix</keyword>
<dbReference type="HAMAP" id="MF_03217">
    <property type="entry name" value="PEMT"/>
    <property type="match status" value="1"/>
</dbReference>
<evidence type="ECO:0000313" key="20">
    <source>
        <dbReference type="Proteomes" id="UP001296104"/>
    </source>
</evidence>
<organism evidence="19 20">
    <name type="scientific">Lecanosticta acicola</name>
    <dbReference type="NCBI Taxonomy" id="111012"/>
    <lineage>
        <taxon>Eukaryota</taxon>
        <taxon>Fungi</taxon>
        <taxon>Dikarya</taxon>
        <taxon>Ascomycota</taxon>
        <taxon>Pezizomycotina</taxon>
        <taxon>Dothideomycetes</taxon>
        <taxon>Dothideomycetidae</taxon>
        <taxon>Mycosphaerellales</taxon>
        <taxon>Mycosphaerellaceae</taxon>
        <taxon>Lecanosticta</taxon>
    </lineage>
</organism>
<evidence type="ECO:0000256" key="3">
    <source>
        <dbReference type="ARBA" id="ARBA00005189"/>
    </source>
</evidence>
<feature type="transmembrane region" description="Helical" evidence="16 17">
    <location>
        <begin position="407"/>
        <end position="426"/>
    </location>
</feature>
<feature type="transmembrane region" description="Helical" evidence="16 17">
    <location>
        <begin position="123"/>
        <end position="145"/>
    </location>
</feature>
<evidence type="ECO:0000256" key="10">
    <source>
        <dbReference type="ARBA" id="ARBA00022989"/>
    </source>
</evidence>
<evidence type="ECO:0000256" key="15">
    <source>
        <dbReference type="ARBA" id="ARBA00057332"/>
    </source>
</evidence>
<comment type="function">
    <text evidence="15 16 17">Catalyzes the first step of the methylation pathway of phosphatidylcholine biosynthesis, the SAM-dependent methylation of phosphatidylethanolamine (PE) to phosphatidylmonomethylethanolamine (PMME).</text>
</comment>
<reference evidence="19" key="1">
    <citation type="submission" date="2023-11" db="EMBL/GenBank/DDBJ databases">
        <authorList>
            <person name="Alioto T."/>
            <person name="Alioto T."/>
            <person name="Gomez Garrido J."/>
        </authorList>
    </citation>
    <scope>NUCLEOTIDE SEQUENCE</scope>
</reference>
<evidence type="ECO:0000256" key="6">
    <source>
        <dbReference type="ARBA" id="ARBA00022679"/>
    </source>
</evidence>
<evidence type="ECO:0000256" key="4">
    <source>
        <dbReference type="ARBA" id="ARBA00022516"/>
    </source>
</evidence>
<dbReference type="GO" id="GO:0005789">
    <property type="term" value="C:endoplasmic reticulum membrane"/>
    <property type="evidence" value="ECO:0007669"/>
    <property type="project" value="UniProtKB-SubCell"/>
</dbReference>
<dbReference type="GO" id="GO:0032259">
    <property type="term" value="P:methylation"/>
    <property type="evidence" value="ECO:0007669"/>
    <property type="project" value="UniProtKB-KW"/>
</dbReference>
<keyword evidence="5 16" id="KW-0489">Methyltransferase</keyword>
<evidence type="ECO:0000256" key="11">
    <source>
        <dbReference type="ARBA" id="ARBA00023098"/>
    </source>
</evidence>
<keyword evidence="9 16" id="KW-0256">Endoplasmic reticulum</keyword>
<comment type="caution">
    <text evidence="16 17">Lacks conserved residue(s) required for the propagation of feature annotation.</text>
</comment>
<evidence type="ECO:0000256" key="2">
    <source>
        <dbReference type="ARBA" id="ARBA00004969"/>
    </source>
</evidence>
<comment type="catalytic activity">
    <reaction evidence="16 17">
        <text>a 1,2-diacyl-sn-glycero-3-phosphoethanolamine + S-adenosyl-L-methionine = a 1,2-diacyl-sn-glycero-3-phospho-N-methylethanolamine + S-adenosyl-L-homocysteine + H(+)</text>
        <dbReference type="Rhea" id="RHEA:11164"/>
        <dbReference type="ChEBI" id="CHEBI:15378"/>
        <dbReference type="ChEBI" id="CHEBI:57856"/>
        <dbReference type="ChEBI" id="CHEBI:59789"/>
        <dbReference type="ChEBI" id="CHEBI:64573"/>
        <dbReference type="ChEBI" id="CHEBI:64612"/>
        <dbReference type="EC" id="2.1.1.17"/>
    </reaction>
</comment>
<evidence type="ECO:0000256" key="18">
    <source>
        <dbReference type="SAM" id="MobiDB-lite"/>
    </source>
</evidence>
<comment type="pathway">
    <text evidence="3">Lipid metabolism.</text>
</comment>
<dbReference type="Gene3D" id="2.60.40.2840">
    <property type="match status" value="1"/>
</dbReference>
<feature type="region of interest" description="Disordered" evidence="18">
    <location>
        <begin position="1"/>
        <end position="73"/>
    </location>
</feature>
<proteinExistence type="inferred from homology"/>
<dbReference type="InterPro" id="IPR007318">
    <property type="entry name" value="Phopholipid_MeTrfase"/>
</dbReference>
<dbReference type="Proteomes" id="UP001296104">
    <property type="component" value="Unassembled WGS sequence"/>
</dbReference>
<evidence type="ECO:0000256" key="8">
    <source>
        <dbReference type="ARBA" id="ARBA00022692"/>
    </source>
</evidence>
<dbReference type="GO" id="GO:0004608">
    <property type="term" value="F:phosphatidylethanolamine N-methyltransferase activity"/>
    <property type="evidence" value="ECO:0007669"/>
    <property type="project" value="UniProtKB-UniRule"/>
</dbReference>
<dbReference type="Pfam" id="PF04191">
    <property type="entry name" value="PEMT"/>
    <property type="match status" value="2"/>
</dbReference>
<dbReference type="EC" id="2.1.1.17" evidence="16 17"/>
<protein>
    <recommendedName>
        <fullName evidence="16 17">Phosphatidylethanolamine N-methyltransferase</fullName>
        <shortName evidence="16">PE methyltransferase</shortName>
        <shortName evidence="16 17">PEAMT</shortName>
        <shortName evidence="16">PEMT</shortName>
        <ecNumber evidence="16 17">2.1.1.17</ecNumber>
    </recommendedName>
</protein>
<evidence type="ECO:0000256" key="5">
    <source>
        <dbReference type="ARBA" id="ARBA00022603"/>
    </source>
</evidence>
<feature type="region of interest" description="Disordered" evidence="18">
    <location>
        <begin position="346"/>
        <end position="372"/>
    </location>
</feature>